<dbReference type="KEGG" id="vqi:CCZ37_07345"/>
<keyword evidence="2" id="KW-1185">Reference proteome</keyword>
<accession>A0A223MXW7</accession>
<evidence type="ECO:0000313" key="1">
    <source>
        <dbReference type="EMBL" id="ASU22416.1"/>
    </source>
</evidence>
<dbReference type="AlphaFoldDB" id="A0A223MXW7"/>
<protein>
    <submittedName>
        <fullName evidence="1">Uncharacterized protein</fullName>
    </submittedName>
</protein>
<sequence length="213" mass="23888">MSMIIPYMSTVPSSEADKEKISLLNNEIPQLSNEDEKESFFKTLFTSNKKDALSLIDQILSQYTSNQTLKADRMAKDIENKAKAIAEINRLWGLIMQDNLPHTNPTENNKKTPLGDSVSSNYLDEINKIISSSLNDVQGVAAITGKDIDKSKKHEVNYNELQAMNATMTAYCDTIQVDLDSHQQLFKNVMTELSSTQEEIRDVRRAIVAIAKG</sequence>
<dbReference type="Proteomes" id="UP000215148">
    <property type="component" value="Chromosome 1"/>
</dbReference>
<dbReference type="RefSeq" id="WP_094500175.1">
    <property type="nucleotide sequence ID" value="NZ_CAWNHI010000001.1"/>
</dbReference>
<dbReference type="EMBL" id="CP022741">
    <property type="protein sequence ID" value="ASU22416.1"/>
    <property type="molecule type" value="Genomic_DNA"/>
</dbReference>
<gene>
    <name evidence="1" type="ORF">CCZ37_07345</name>
</gene>
<proteinExistence type="predicted"/>
<organism evidence="1 2">
    <name type="scientific">Vibrio qinghaiensis</name>
    <dbReference type="NCBI Taxonomy" id="2025808"/>
    <lineage>
        <taxon>Bacteria</taxon>
        <taxon>Pseudomonadati</taxon>
        <taxon>Pseudomonadota</taxon>
        <taxon>Gammaproteobacteria</taxon>
        <taxon>Vibrionales</taxon>
        <taxon>Vibrionaceae</taxon>
        <taxon>Vibrio</taxon>
    </lineage>
</organism>
<reference evidence="1 2" key="1">
    <citation type="submission" date="2017-08" db="EMBL/GenBank/DDBJ databases">
        <title>The Vibrio qinghaiensis sp.-Q67 is a luminous bacteria isolated firstly from Qinghai lake, Qinghai province, China, which has been proved to be very sensitive to detect environmental and food pollutants. Therefore, complete genome analysis of V. qinghaiensis sp.-Q67 highlights the potential application of this strain on detection of hazards in the contaminated environments.</title>
        <authorList>
            <person name="Gong L."/>
        </authorList>
    </citation>
    <scope>NUCLEOTIDE SEQUENCE [LARGE SCALE GENOMIC DNA]</scope>
    <source>
        <strain evidence="1 2">Q67</strain>
    </source>
</reference>
<name>A0A223MXW7_9VIBR</name>
<evidence type="ECO:0000313" key="2">
    <source>
        <dbReference type="Proteomes" id="UP000215148"/>
    </source>
</evidence>